<dbReference type="Proteomes" id="UP000307201">
    <property type="component" value="Unassembled WGS sequence"/>
</dbReference>
<evidence type="ECO:0000313" key="2">
    <source>
        <dbReference type="Proteomes" id="UP000307201"/>
    </source>
</evidence>
<dbReference type="RefSeq" id="WP_138470949.1">
    <property type="nucleotide sequence ID" value="NZ_VBTE01000005.1"/>
</dbReference>
<reference evidence="1 2" key="1">
    <citation type="submission" date="2019-05" db="EMBL/GenBank/DDBJ databases">
        <title>The metagenome of a microbial culture collection derived from dairy environment covers the genomic content of the human microbiome.</title>
        <authorList>
            <person name="Roder T."/>
            <person name="Wuthrich D."/>
            <person name="Sattari Z."/>
            <person name="Von Ah U."/>
            <person name="Bar C."/>
            <person name="Ronchi F."/>
            <person name="Macpherson A.J."/>
            <person name="Ganal-Vonarburg S.C."/>
            <person name="Bruggmann R."/>
            <person name="Vergeres G."/>
        </authorList>
    </citation>
    <scope>NUCLEOTIDE SEQUENCE [LARGE SCALE GENOMIC DNA]</scope>
    <source>
        <strain evidence="1 2">FAM 24235</strain>
    </source>
</reference>
<comment type="caution">
    <text evidence="1">The sequence shown here is derived from an EMBL/GenBank/DDBJ whole genome shotgun (WGS) entry which is preliminary data.</text>
</comment>
<accession>A0A5R9C6Q7</accession>
<gene>
    <name evidence="1" type="ORF">FEZ48_02650</name>
</gene>
<dbReference type="EMBL" id="VBTE01000005">
    <property type="protein sequence ID" value="TLQ08802.1"/>
    <property type="molecule type" value="Genomic_DNA"/>
</dbReference>
<sequence>MFIIELTELEPEFIKKSTETKECIKTRSFDINHRAAMYAYYYNDHVQIQLMKYGKQEMNSGDWKIIKRFPILLNDININKPVRISHNLEDDYLNIYLGYQNKKVDKKK</sequence>
<proteinExistence type="predicted"/>
<name>A0A5R9C6Q7_9LACT</name>
<evidence type="ECO:0000313" key="1">
    <source>
        <dbReference type="EMBL" id="TLQ08802.1"/>
    </source>
</evidence>
<protein>
    <submittedName>
        <fullName evidence="1">Uncharacterized protein</fullName>
    </submittedName>
</protein>
<organism evidence="1 2">
    <name type="scientific">Marinilactibacillus psychrotolerans</name>
    <dbReference type="NCBI Taxonomy" id="191770"/>
    <lineage>
        <taxon>Bacteria</taxon>
        <taxon>Bacillati</taxon>
        <taxon>Bacillota</taxon>
        <taxon>Bacilli</taxon>
        <taxon>Lactobacillales</taxon>
        <taxon>Carnobacteriaceae</taxon>
        <taxon>Marinilactibacillus</taxon>
    </lineage>
</organism>
<dbReference type="AlphaFoldDB" id="A0A5R9C6Q7"/>